<protein>
    <submittedName>
        <fullName evidence="1">Uncharacterized protein</fullName>
    </submittedName>
</protein>
<sequence length="35" mass="4337">LFSYFFHHILRRIRTDFSLNYQRPVYILDNATATF</sequence>
<proteinExistence type="predicted"/>
<accession>A0A0K2TBV9</accession>
<dbReference type="EMBL" id="HACA01005964">
    <property type="protein sequence ID" value="CDW23325.1"/>
    <property type="molecule type" value="Transcribed_RNA"/>
</dbReference>
<evidence type="ECO:0000313" key="1">
    <source>
        <dbReference type="EMBL" id="CDW23325.1"/>
    </source>
</evidence>
<dbReference type="AlphaFoldDB" id="A0A0K2TBV9"/>
<organism evidence="1">
    <name type="scientific">Lepeophtheirus salmonis</name>
    <name type="common">Salmon louse</name>
    <name type="synonym">Caligus salmonis</name>
    <dbReference type="NCBI Taxonomy" id="72036"/>
    <lineage>
        <taxon>Eukaryota</taxon>
        <taxon>Metazoa</taxon>
        <taxon>Ecdysozoa</taxon>
        <taxon>Arthropoda</taxon>
        <taxon>Crustacea</taxon>
        <taxon>Multicrustacea</taxon>
        <taxon>Hexanauplia</taxon>
        <taxon>Copepoda</taxon>
        <taxon>Siphonostomatoida</taxon>
        <taxon>Caligidae</taxon>
        <taxon>Lepeophtheirus</taxon>
    </lineage>
</organism>
<reference evidence="1" key="1">
    <citation type="submission" date="2014-05" db="EMBL/GenBank/DDBJ databases">
        <authorList>
            <person name="Chronopoulou M."/>
        </authorList>
    </citation>
    <scope>NUCLEOTIDE SEQUENCE</scope>
    <source>
        <tissue evidence="1">Whole organism</tissue>
    </source>
</reference>
<name>A0A0K2TBV9_LEPSM</name>
<feature type="non-terminal residue" evidence="1">
    <location>
        <position position="1"/>
    </location>
</feature>